<dbReference type="EMBL" id="CAJPVJ010008537">
    <property type="protein sequence ID" value="CAG2171994.1"/>
    <property type="molecule type" value="Genomic_DNA"/>
</dbReference>
<keyword evidence="10 15" id="KW-0560">Oxidoreductase</keyword>
<dbReference type="AlphaFoldDB" id="A0A7R9M7B4"/>
<dbReference type="EMBL" id="OC923362">
    <property type="protein sequence ID" value="CAD7654807.1"/>
    <property type="molecule type" value="Genomic_DNA"/>
</dbReference>
<dbReference type="OrthoDB" id="7779621at2759"/>
<reference evidence="17" key="1">
    <citation type="submission" date="2020-11" db="EMBL/GenBank/DDBJ databases">
        <authorList>
            <person name="Tran Van P."/>
        </authorList>
    </citation>
    <scope>NUCLEOTIDE SEQUENCE</scope>
</reference>
<dbReference type="InterPro" id="IPR001128">
    <property type="entry name" value="Cyt_P450"/>
</dbReference>
<evidence type="ECO:0000256" key="8">
    <source>
        <dbReference type="ARBA" id="ARBA00022824"/>
    </source>
</evidence>
<dbReference type="PRINTS" id="PR00385">
    <property type="entry name" value="P450"/>
</dbReference>
<dbReference type="PRINTS" id="PR00465">
    <property type="entry name" value="EP450IV"/>
</dbReference>
<evidence type="ECO:0008006" key="19">
    <source>
        <dbReference type="Google" id="ProtNLM"/>
    </source>
</evidence>
<evidence type="ECO:0000256" key="2">
    <source>
        <dbReference type="ARBA" id="ARBA00003690"/>
    </source>
</evidence>
<feature type="signal peptide" evidence="16">
    <location>
        <begin position="1"/>
        <end position="21"/>
    </location>
</feature>
<feature type="chain" id="PRO_5036211475" description="Cytochrome P450" evidence="16">
    <location>
        <begin position="22"/>
        <end position="292"/>
    </location>
</feature>
<dbReference type="InterPro" id="IPR017972">
    <property type="entry name" value="Cyt_P450_CS"/>
</dbReference>
<dbReference type="PROSITE" id="PS00086">
    <property type="entry name" value="CYTOCHROME_P450"/>
    <property type="match status" value="1"/>
</dbReference>
<dbReference type="SUPFAM" id="SSF48264">
    <property type="entry name" value="Cytochrome P450"/>
    <property type="match status" value="1"/>
</dbReference>
<dbReference type="InterPro" id="IPR036396">
    <property type="entry name" value="Cyt_P450_sf"/>
</dbReference>
<comment type="similarity">
    <text evidence="5 15">Belongs to the cytochrome P450 family.</text>
</comment>
<evidence type="ECO:0000256" key="4">
    <source>
        <dbReference type="ARBA" id="ARBA00004406"/>
    </source>
</evidence>
<feature type="binding site" description="axial binding residue" evidence="14">
    <location>
        <position position="240"/>
    </location>
    <ligand>
        <name>heme</name>
        <dbReference type="ChEBI" id="CHEBI:30413"/>
    </ligand>
    <ligandPart>
        <name>Fe</name>
        <dbReference type="ChEBI" id="CHEBI:18248"/>
    </ligandPart>
</feature>
<evidence type="ECO:0000256" key="12">
    <source>
        <dbReference type="ARBA" id="ARBA00023033"/>
    </source>
</evidence>
<sequence>MGTHNLLLLSLALLVVGCAYGQQPPGARQQRTNSPIMQIKKSVDKKLCSDTDYTPDIVAKIEDCDKFDPHYKIDMMYKECQDLVPKGELSWNDRRKYNCKLFDILHQVRECYDRKFGSKDYNKTWDEIRKLSDVEIEKRQMQKFVNFTYENLNGLKYLNAVINETLRLAPPLSSVQRVSVEDYKLGNTVPKGTTLEFQPYILHRDPLNFDDPEQFIPERFVNPTHHPYAFVPFGGGPRLCIGQRFALNEMRMCIAKLIHKYEFTTAPGFKLDYFTGNFLLTPKQVLVNIKRR</sequence>
<proteinExistence type="inferred from homology"/>
<comment type="subcellular location">
    <subcellularLocation>
        <location evidence="4">Endoplasmic reticulum membrane</location>
        <topology evidence="4">Peripheral membrane protein</topology>
    </subcellularLocation>
    <subcellularLocation>
        <location evidence="3">Microsome membrane</location>
        <topology evidence="3">Peripheral membrane protein</topology>
    </subcellularLocation>
</comment>
<evidence type="ECO:0000256" key="11">
    <source>
        <dbReference type="ARBA" id="ARBA00023004"/>
    </source>
</evidence>
<dbReference type="PANTHER" id="PTHR24292:SF54">
    <property type="entry name" value="CYP9F3-RELATED"/>
    <property type="match status" value="1"/>
</dbReference>
<keyword evidence="12 15" id="KW-0503">Monooxygenase</keyword>
<evidence type="ECO:0000256" key="7">
    <source>
        <dbReference type="ARBA" id="ARBA00022723"/>
    </source>
</evidence>
<keyword evidence="13" id="KW-0472">Membrane</keyword>
<dbReference type="Gene3D" id="1.10.630.10">
    <property type="entry name" value="Cytochrome P450"/>
    <property type="match status" value="1"/>
</dbReference>
<dbReference type="GO" id="GO:0005506">
    <property type="term" value="F:iron ion binding"/>
    <property type="evidence" value="ECO:0007669"/>
    <property type="project" value="InterPro"/>
</dbReference>
<evidence type="ECO:0000256" key="6">
    <source>
        <dbReference type="ARBA" id="ARBA00022617"/>
    </source>
</evidence>
<keyword evidence="9" id="KW-0492">Microsome</keyword>
<keyword evidence="6 14" id="KW-0349">Heme</keyword>
<evidence type="ECO:0000256" key="5">
    <source>
        <dbReference type="ARBA" id="ARBA00010617"/>
    </source>
</evidence>
<name>A0A7R9M7B4_9ACAR</name>
<comment type="function">
    <text evidence="2">May be involved in the metabolism of insect hormones and in the breakdown of synthetic insecticides.</text>
</comment>
<dbReference type="GO" id="GO:0020037">
    <property type="term" value="F:heme binding"/>
    <property type="evidence" value="ECO:0007669"/>
    <property type="project" value="InterPro"/>
</dbReference>
<keyword evidence="8" id="KW-0256">Endoplasmic reticulum</keyword>
<evidence type="ECO:0000256" key="16">
    <source>
        <dbReference type="SAM" id="SignalP"/>
    </source>
</evidence>
<dbReference type="InterPro" id="IPR002403">
    <property type="entry name" value="Cyt_P450_E_grp-IV"/>
</dbReference>
<evidence type="ECO:0000256" key="13">
    <source>
        <dbReference type="ARBA" id="ARBA00023136"/>
    </source>
</evidence>
<dbReference type="InterPro" id="IPR050476">
    <property type="entry name" value="Insect_CytP450_Detox"/>
</dbReference>
<evidence type="ECO:0000256" key="1">
    <source>
        <dbReference type="ARBA" id="ARBA00001971"/>
    </source>
</evidence>
<keyword evidence="11 14" id="KW-0408">Iron</keyword>
<evidence type="ECO:0000256" key="15">
    <source>
        <dbReference type="RuleBase" id="RU000461"/>
    </source>
</evidence>
<dbReference type="PANTHER" id="PTHR24292">
    <property type="entry name" value="CYTOCHROME P450"/>
    <property type="match status" value="1"/>
</dbReference>
<dbReference type="GO" id="GO:0005789">
    <property type="term" value="C:endoplasmic reticulum membrane"/>
    <property type="evidence" value="ECO:0007669"/>
    <property type="project" value="UniProtKB-SubCell"/>
</dbReference>
<accession>A0A7R9M7B4</accession>
<dbReference type="Pfam" id="PF00067">
    <property type="entry name" value="p450"/>
    <property type="match status" value="1"/>
</dbReference>
<comment type="cofactor">
    <cofactor evidence="1 14">
        <name>heme</name>
        <dbReference type="ChEBI" id="CHEBI:30413"/>
    </cofactor>
</comment>
<keyword evidence="18" id="KW-1185">Reference proteome</keyword>
<evidence type="ECO:0000313" key="17">
    <source>
        <dbReference type="EMBL" id="CAD7654807.1"/>
    </source>
</evidence>
<dbReference type="Proteomes" id="UP000728032">
    <property type="component" value="Unassembled WGS sequence"/>
</dbReference>
<evidence type="ECO:0000256" key="10">
    <source>
        <dbReference type="ARBA" id="ARBA00023002"/>
    </source>
</evidence>
<gene>
    <name evidence="17" type="ORF">ONB1V03_LOCUS11452</name>
</gene>
<dbReference type="GO" id="GO:0016705">
    <property type="term" value="F:oxidoreductase activity, acting on paired donors, with incorporation or reduction of molecular oxygen"/>
    <property type="evidence" value="ECO:0007669"/>
    <property type="project" value="InterPro"/>
</dbReference>
<evidence type="ECO:0000256" key="14">
    <source>
        <dbReference type="PIRSR" id="PIRSR602403-1"/>
    </source>
</evidence>
<organism evidence="17">
    <name type="scientific">Oppiella nova</name>
    <dbReference type="NCBI Taxonomy" id="334625"/>
    <lineage>
        <taxon>Eukaryota</taxon>
        <taxon>Metazoa</taxon>
        <taxon>Ecdysozoa</taxon>
        <taxon>Arthropoda</taxon>
        <taxon>Chelicerata</taxon>
        <taxon>Arachnida</taxon>
        <taxon>Acari</taxon>
        <taxon>Acariformes</taxon>
        <taxon>Sarcoptiformes</taxon>
        <taxon>Oribatida</taxon>
        <taxon>Brachypylina</taxon>
        <taxon>Oppioidea</taxon>
        <taxon>Oppiidae</taxon>
        <taxon>Oppiella</taxon>
    </lineage>
</organism>
<evidence type="ECO:0000313" key="18">
    <source>
        <dbReference type="Proteomes" id="UP000728032"/>
    </source>
</evidence>
<keyword evidence="7 14" id="KW-0479">Metal-binding</keyword>
<keyword evidence="16" id="KW-0732">Signal</keyword>
<protein>
    <recommendedName>
        <fullName evidence="19">Cytochrome P450</fullName>
    </recommendedName>
</protein>
<evidence type="ECO:0000256" key="9">
    <source>
        <dbReference type="ARBA" id="ARBA00022848"/>
    </source>
</evidence>
<dbReference type="GO" id="GO:0004497">
    <property type="term" value="F:monooxygenase activity"/>
    <property type="evidence" value="ECO:0007669"/>
    <property type="project" value="UniProtKB-KW"/>
</dbReference>
<evidence type="ECO:0000256" key="3">
    <source>
        <dbReference type="ARBA" id="ARBA00004174"/>
    </source>
</evidence>